<comment type="caution">
    <text evidence="5">The sequence shown here is derived from an EMBL/GenBank/DDBJ whole genome shotgun (WGS) entry which is preliminary data.</text>
</comment>
<keyword evidence="3" id="KW-0804">Transcription</keyword>
<keyword evidence="6" id="KW-1185">Reference proteome</keyword>
<name>A0ABT2NJ32_9RHOB</name>
<feature type="domain" description="HTH hxlR-type" evidence="4">
    <location>
        <begin position="10"/>
        <end position="107"/>
    </location>
</feature>
<keyword evidence="2" id="KW-0238">DNA-binding</keyword>
<accession>A0ABT2NJ32</accession>
<evidence type="ECO:0000256" key="1">
    <source>
        <dbReference type="ARBA" id="ARBA00023015"/>
    </source>
</evidence>
<dbReference type="Pfam" id="PF01638">
    <property type="entry name" value="HxlR"/>
    <property type="match status" value="1"/>
</dbReference>
<dbReference type="InterPro" id="IPR036527">
    <property type="entry name" value="SCP2_sterol-bd_dom_sf"/>
</dbReference>
<evidence type="ECO:0000256" key="3">
    <source>
        <dbReference type="ARBA" id="ARBA00023163"/>
    </source>
</evidence>
<gene>
    <name evidence="5" type="ORF">N5I32_05235</name>
</gene>
<dbReference type="SUPFAM" id="SSF46785">
    <property type="entry name" value="Winged helix' DNA-binding domain"/>
    <property type="match status" value="1"/>
</dbReference>
<dbReference type="PANTHER" id="PTHR33204">
    <property type="entry name" value="TRANSCRIPTIONAL REGULATOR, MARR FAMILY"/>
    <property type="match status" value="1"/>
</dbReference>
<dbReference type="InterPro" id="IPR002577">
    <property type="entry name" value="HTH_HxlR"/>
</dbReference>
<organism evidence="5 6">
    <name type="scientific">Albidovulum sediminis</name>
    <dbReference type="NCBI Taxonomy" id="3066345"/>
    <lineage>
        <taxon>Bacteria</taxon>
        <taxon>Pseudomonadati</taxon>
        <taxon>Pseudomonadota</taxon>
        <taxon>Alphaproteobacteria</taxon>
        <taxon>Rhodobacterales</taxon>
        <taxon>Paracoccaceae</taxon>
        <taxon>Albidovulum</taxon>
    </lineage>
</organism>
<dbReference type="Gene3D" id="1.10.10.10">
    <property type="entry name" value="Winged helix-like DNA-binding domain superfamily/Winged helix DNA-binding domain"/>
    <property type="match status" value="1"/>
</dbReference>
<dbReference type="RefSeq" id="WP_261494341.1">
    <property type="nucleotide sequence ID" value="NZ_JAOCQF010000001.1"/>
</dbReference>
<evidence type="ECO:0000313" key="6">
    <source>
        <dbReference type="Proteomes" id="UP001205601"/>
    </source>
</evidence>
<reference evidence="6" key="1">
    <citation type="submission" date="2023-07" db="EMBL/GenBank/DDBJ databases">
        <title>Defluviimonas sediminis sp. nov., isolated from mangrove sediment.</title>
        <authorList>
            <person name="Liu L."/>
            <person name="Li J."/>
            <person name="Huang Y."/>
            <person name="Pan J."/>
            <person name="Li M."/>
        </authorList>
    </citation>
    <scope>NUCLEOTIDE SEQUENCE [LARGE SCALE GENOMIC DNA]</scope>
    <source>
        <strain evidence="6">FT324</strain>
    </source>
</reference>
<dbReference type="PANTHER" id="PTHR33204:SF18">
    <property type="entry name" value="TRANSCRIPTIONAL REGULATORY PROTEIN"/>
    <property type="match status" value="1"/>
</dbReference>
<evidence type="ECO:0000313" key="5">
    <source>
        <dbReference type="EMBL" id="MCT8328917.1"/>
    </source>
</evidence>
<keyword evidence="1" id="KW-0805">Transcription regulation</keyword>
<dbReference type="SUPFAM" id="SSF55718">
    <property type="entry name" value="SCP-like"/>
    <property type="match status" value="1"/>
</dbReference>
<proteinExistence type="predicted"/>
<dbReference type="InterPro" id="IPR036388">
    <property type="entry name" value="WH-like_DNA-bd_sf"/>
</dbReference>
<dbReference type="EMBL" id="JAOCQF010000001">
    <property type="protein sequence ID" value="MCT8328917.1"/>
    <property type="molecule type" value="Genomic_DNA"/>
</dbReference>
<dbReference type="Proteomes" id="UP001205601">
    <property type="component" value="Unassembled WGS sequence"/>
</dbReference>
<dbReference type="PROSITE" id="PS51118">
    <property type="entry name" value="HTH_HXLR"/>
    <property type="match status" value="1"/>
</dbReference>
<dbReference type="InterPro" id="IPR036390">
    <property type="entry name" value="WH_DNA-bd_sf"/>
</dbReference>
<evidence type="ECO:0000259" key="4">
    <source>
        <dbReference type="PROSITE" id="PS51118"/>
    </source>
</evidence>
<sequence length="250" mass="27993">MASHSYNLFCPTAMAAELLEPRWTMLILCEMGSGSTQFADIQRGVPGMSPSLLARRLREMEASGLLAREEIPGTRKSRYRLTPAAQELLPIINDLGTWAHRNLDSRVALDRLDDKMLMWNVRRKIIRATLPARRTVVEFMLRREDGSEAKYWLIMRPGEETDLCSVDPKFDVDLYIVASLRDFTAAWMGHSRFEAEIDAGRIKLIGDAALAQGLTRWMVRSCFAGDAADSADAACAGRDFRAPARLARSG</sequence>
<protein>
    <submittedName>
        <fullName evidence="5">Helix-turn-helix transcriptional regulator</fullName>
    </submittedName>
</protein>
<evidence type="ECO:0000256" key="2">
    <source>
        <dbReference type="ARBA" id="ARBA00023125"/>
    </source>
</evidence>